<keyword evidence="9 10" id="KW-0472">Membrane</keyword>
<evidence type="ECO:0000256" key="8">
    <source>
        <dbReference type="ARBA" id="ARBA00022989"/>
    </source>
</evidence>
<keyword evidence="4 10" id="KW-1003">Cell membrane</keyword>
<evidence type="ECO:0000256" key="7">
    <source>
        <dbReference type="ARBA" id="ARBA00022779"/>
    </source>
</evidence>
<dbReference type="EMBL" id="CP032416">
    <property type="protein sequence ID" value="AYD40676.1"/>
    <property type="molecule type" value="Genomic_DNA"/>
</dbReference>
<dbReference type="RefSeq" id="WP_119972802.1">
    <property type="nucleotide sequence ID" value="NZ_CP032416.1"/>
</dbReference>
<keyword evidence="12" id="KW-1185">Reference proteome</keyword>
<dbReference type="GO" id="GO:0006935">
    <property type="term" value="P:chemotaxis"/>
    <property type="evidence" value="ECO:0007669"/>
    <property type="project" value="UniProtKB-KW"/>
</dbReference>
<keyword evidence="6 10" id="KW-0812">Transmembrane</keyword>
<protein>
    <recommendedName>
        <fullName evidence="10">Flagellar protein FliL</fullName>
    </recommendedName>
</protein>
<dbReference type="GO" id="GO:0071978">
    <property type="term" value="P:bacterial-type flagellum-dependent swarming motility"/>
    <property type="evidence" value="ECO:0007669"/>
    <property type="project" value="TreeGrafter"/>
</dbReference>
<accession>A0A386H4T9</accession>
<dbReference type="GO" id="GO:0005886">
    <property type="term" value="C:plasma membrane"/>
    <property type="evidence" value="ECO:0007669"/>
    <property type="project" value="UniProtKB-SubCell"/>
</dbReference>
<evidence type="ECO:0000313" key="11">
    <source>
        <dbReference type="EMBL" id="AYD40676.1"/>
    </source>
</evidence>
<keyword evidence="11" id="KW-0966">Cell projection</keyword>
<gene>
    <name evidence="11" type="ORF">D4Z93_09085</name>
</gene>
<dbReference type="KEGG" id="cfer:D4Z93_09085"/>
<keyword evidence="7 10" id="KW-0283">Flagellar rotation</keyword>
<proteinExistence type="inferred from homology"/>
<feature type="transmembrane region" description="Helical" evidence="10">
    <location>
        <begin position="12"/>
        <end position="32"/>
    </location>
</feature>
<dbReference type="InterPro" id="IPR005503">
    <property type="entry name" value="FliL"/>
</dbReference>
<evidence type="ECO:0000256" key="3">
    <source>
        <dbReference type="ARBA" id="ARBA00008281"/>
    </source>
</evidence>
<evidence type="ECO:0000256" key="10">
    <source>
        <dbReference type="RuleBase" id="RU364125"/>
    </source>
</evidence>
<keyword evidence="11" id="KW-0282">Flagellum</keyword>
<keyword evidence="8 10" id="KW-1133">Transmembrane helix</keyword>
<sequence>MENKVEKKGKRKLIILVLVLIIIVCVGVYLGYSLFLKDKLGSEGVSAKQQQLQQTQAVQAGQTTQTITQQIVSSKTYELSKDDILVNLADTDSSRYLKVNIYLGYDSKKLDSELEEKQPIIMDTVINVLRTKKAADISSAKGLETVKVELIQRINPLLQKGQINNIYFSNVLVQ</sequence>
<name>A0A386H4T9_9CLOT</name>
<evidence type="ECO:0000256" key="4">
    <source>
        <dbReference type="ARBA" id="ARBA00022475"/>
    </source>
</evidence>
<evidence type="ECO:0000256" key="5">
    <source>
        <dbReference type="ARBA" id="ARBA00022500"/>
    </source>
</evidence>
<evidence type="ECO:0000256" key="1">
    <source>
        <dbReference type="ARBA" id="ARBA00002254"/>
    </source>
</evidence>
<keyword evidence="5 10" id="KW-0145">Chemotaxis</keyword>
<dbReference type="PANTHER" id="PTHR35091:SF2">
    <property type="entry name" value="FLAGELLAR PROTEIN FLIL"/>
    <property type="match status" value="1"/>
</dbReference>
<dbReference type="PANTHER" id="PTHR35091">
    <property type="entry name" value="FLAGELLAR PROTEIN FLIL"/>
    <property type="match status" value="1"/>
</dbReference>
<organism evidence="11 12">
    <name type="scientific">Clostridium fermenticellae</name>
    <dbReference type="NCBI Taxonomy" id="2068654"/>
    <lineage>
        <taxon>Bacteria</taxon>
        <taxon>Bacillati</taxon>
        <taxon>Bacillota</taxon>
        <taxon>Clostridia</taxon>
        <taxon>Eubacteriales</taxon>
        <taxon>Clostridiaceae</taxon>
        <taxon>Clostridium</taxon>
    </lineage>
</organism>
<evidence type="ECO:0000256" key="9">
    <source>
        <dbReference type="ARBA" id="ARBA00023136"/>
    </source>
</evidence>
<dbReference type="GO" id="GO:0009425">
    <property type="term" value="C:bacterial-type flagellum basal body"/>
    <property type="evidence" value="ECO:0007669"/>
    <property type="project" value="InterPro"/>
</dbReference>
<evidence type="ECO:0000256" key="2">
    <source>
        <dbReference type="ARBA" id="ARBA00004162"/>
    </source>
</evidence>
<evidence type="ECO:0000313" key="12">
    <source>
        <dbReference type="Proteomes" id="UP000266301"/>
    </source>
</evidence>
<comment type="function">
    <text evidence="1 10">Controls the rotational direction of flagella during chemotaxis.</text>
</comment>
<comment type="subcellular location">
    <subcellularLocation>
        <location evidence="2">Cell membrane</location>
        <topology evidence="2">Single-pass membrane protein</topology>
    </subcellularLocation>
</comment>
<evidence type="ECO:0000256" key="6">
    <source>
        <dbReference type="ARBA" id="ARBA00022692"/>
    </source>
</evidence>
<comment type="similarity">
    <text evidence="3 10">Belongs to the FliL family.</text>
</comment>
<dbReference type="OrthoDB" id="166089at2"/>
<dbReference type="Pfam" id="PF03748">
    <property type="entry name" value="FliL"/>
    <property type="match status" value="1"/>
</dbReference>
<keyword evidence="11" id="KW-0969">Cilium</keyword>
<dbReference type="Proteomes" id="UP000266301">
    <property type="component" value="Chromosome"/>
</dbReference>
<reference evidence="11 12" key="1">
    <citation type="journal article" date="2019" name="Int. J. Syst. Evol. Microbiol.">
        <title>Clostridium fermenticellae sp. nov., isolated from the mud in a fermentation cellar for the production of the Chinese liquor, baijiu.</title>
        <authorList>
            <person name="Xu P.X."/>
            <person name="Chai L.J."/>
            <person name="Qiu T."/>
            <person name="Zhang X.J."/>
            <person name="Lu Z.M."/>
            <person name="Xiao C."/>
            <person name="Wang S.T."/>
            <person name="Shen C.H."/>
            <person name="Shi J.S."/>
            <person name="Xu Z.H."/>
        </authorList>
    </citation>
    <scope>NUCLEOTIDE SEQUENCE [LARGE SCALE GENOMIC DNA]</scope>
    <source>
        <strain evidence="11 12">JN500901</strain>
    </source>
</reference>
<dbReference type="AlphaFoldDB" id="A0A386H4T9"/>